<evidence type="ECO:0000313" key="2">
    <source>
        <dbReference type="Proteomes" id="UP000031167"/>
    </source>
</evidence>
<name>A0A0B4DCG8_9FLAO</name>
<accession>A0A0B4DCG8</accession>
<reference evidence="1 2" key="1">
    <citation type="submission" date="2014-12" db="EMBL/GenBank/DDBJ databases">
        <title>Genome sequencing of Chryseobacterium taiwanense TPW19.</title>
        <authorList>
            <person name="Tan P.W."/>
            <person name="Chan K.-G."/>
        </authorList>
    </citation>
    <scope>NUCLEOTIDE SEQUENCE [LARGE SCALE GENOMIC DNA]</scope>
    <source>
        <strain evidence="1 2">TPW19</strain>
    </source>
</reference>
<dbReference type="Proteomes" id="UP000031167">
    <property type="component" value="Unassembled WGS sequence"/>
</dbReference>
<comment type="caution">
    <text evidence="1">The sequence shown here is derived from an EMBL/GenBank/DDBJ whole genome shotgun (WGS) entry which is preliminary data.</text>
</comment>
<gene>
    <name evidence="1" type="ORF">RM51_14185</name>
</gene>
<protein>
    <submittedName>
        <fullName evidence="1">Uncharacterized protein</fullName>
    </submittedName>
</protein>
<organism evidence="1 2">
    <name type="scientific">Chryseobacterium taiwanense</name>
    <dbReference type="NCBI Taxonomy" id="363331"/>
    <lineage>
        <taxon>Bacteria</taxon>
        <taxon>Pseudomonadati</taxon>
        <taxon>Bacteroidota</taxon>
        <taxon>Flavobacteriia</taxon>
        <taxon>Flavobacteriales</taxon>
        <taxon>Weeksellaceae</taxon>
        <taxon>Chryseobacterium group</taxon>
        <taxon>Chryseobacterium</taxon>
    </lineage>
</organism>
<sequence>MEVRCWKFKNITQTSVQIREIYGKRIKQEARIKKMEVKISRKNLRNQQNPREKKFTIHLYNPNKDCKIKFTALVFLGH</sequence>
<dbReference type="AlphaFoldDB" id="A0A0B4DCG8"/>
<keyword evidence="2" id="KW-1185">Reference proteome</keyword>
<evidence type="ECO:0000313" key="1">
    <source>
        <dbReference type="EMBL" id="KIC62020.1"/>
    </source>
</evidence>
<dbReference type="EMBL" id="JWTA01000014">
    <property type="protein sequence ID" value="KIC62020.1"/>
    <property type="molecule type" value="Genomic_DNA"/>
</dbReference>
<proteinExistence type="predicted"/>